<dbReference type="EMBL" id="JAHRIP010068720">
    <property type="protein sequence ID" value="MEQ2308345.1"/>
    <property type="molecule type" value="Genomic_DNA"/>
</dbReference>
<keyword evidence="3" id="KW-1185">Reference proteome</keyword>
<gene>
    <name evidence="2" type="ORF">AMECASPLE_027351</name>
</gene>
<accession>A0ABV0ZRZ2</accession>
<feature type="compositionally biased region" description="Polar residues" evidence="1">
    <location>
        <begin position="7"/>
        <end position="22"/>
    </location>
</feature>
<feature type="region of interest" description="Disordered" evidence="1">
    <location>
        <begin position="1"/>
        <end position="22"/>
    </location>
</feature>
<comment type="caution">
    <text evidence="2">The sequence shown here is derived from an EMBL/GenBank/DDBJ whole genome shotgun (WGS) entry which is preliminary data.</text>
</comment>
<dbReference type="Proteomes" id="UP001469553">
    <property type="component" value="Unassembled WGS sequence"/>
</dbReference>
<reference evidence="2 3" key="1">
    <citation type="submission" date="2021-06" db="EMBL/GenBank/DDBJ databases">
        <authorList>
            <person name="Palmer J.M."/>
        </authorList>
    </citation>
    <scope>NUCLEOTIDE SEQUENCE [LARGE SCALE GENOMIC DNA]</scope>
    <source>
        <strain evidence="2 3">AS_MEX2019</strain>
        <tissue evidence="2">Muscle</tissue>
    </source>
</reference>
<protein>
    <submittedName>
        <fullName evidence="2">Uncharacterized protein</fullName>
    </submittedName>
</protein>
<name>A0ABV0ZRZ2_9TELE</name>
<evidence type="ECO:0000313" key="3">
    <source>
        <dbReference type="Proteomes" id="UP001469553"/>
    </source>
</evidence>
<organism evidence="2 3">
    <name type="scientific">Ameca splendens</name>
    <dbReference type="NCBI Taxonomy" id="208324"/>
    <lineage>
        <taxon>Eukaryota</taxon>
        <taxon>Metazoa</taxon>
        <taxon>Chordata</taxon>
        <taxon>Craniata</taxon>
        <taxon>Vertebrata</taxon>
        <taxon>Euteleostomi</taxon>
        <taxon>Actinopterygii</taxon>
        <taxon>Neopterygii</taxon>
        <taxon>Teleostei</taxon>
        <taxon>Neoteleostei</taxon>
        <taxon>Acanthomorphata</taxon>
        <taxon>Ovalentaria</taxon>
        <taxon>Atherinomorphae</taxon>
        <taxon>Cyprinodontiformes</taxon>
        <taxon>Goodeidae</taxon>
        <taxon>Ameca</taxon>
    </lineage>
</organism>
<sequence>MEKESTNLENTGNNPLTACQPQTPWRKTYLPLPRSDFLFKRFQSNPLTQSWSQLFHSSVFIINYLNILFDPRDSVFPES</sequence>
<evidence type="ECO:0000256" key="1">
    <source>
        <dbReference type="SAM" id="MobiDB-lite"/>
    </source>
</evidence>
<evidence type="ECO:0000313" key="2">
    <source>
        <dbReference type="EMBL" id="MEQ2308345.1"/>
    </source>
</evidence>
<proteinExistence type="predicted"/>